<keyword evidence="7" id="KW-1185">Reference proteome</keyword>
<dbReference type="InterPro" id="IPR007867">
    <property type="entry name" value="GMC_OxRtase_C"/>
</dbReference>
<accession>A0A3N4IJK4</accession>
<dbReference type="SUPFAM" id="SSF51905">
    <property type="entry name" value="FAD/NAD(P)-binding domain"/>
    <property type="match status" value="1"/>
</dbReference>
<dbReference type="GO" id="GO:0050660">
    <property type="term" value="F:flavin adenine dinucleotide binding"/>
    <property type="evidence" value="ECO:0007669"/>
    <property type="project" value="InterPro"/>
</dbReference>
<dbReference type="GO" id="GO:0044550">
    <property type="term" value="P:secondary metabolite biosynthetic process"/>
    <property type="evidence" value="ECO:0007669"/>
    <property type="project" value="TreeGrafter"/>
</dbReference>
<gene>
    <name evidence="6" type="ORF">BJ508DRAFT_373075</name>
</gene>
<keyword evidence="3" id="KW-0285">Flavoprotein</keyword>
<feature type="domain" description="Glucose-methanol-choline oxidoreductase N-terminal" evidence="5">
    <location>
        <begin position="300"/>
        <end position="314"/>
    </location>
</feature>
<proteinExistence type="inferred from homology"/>
<dbReference type="GO" id="GO:0016614">
    <property type="term" value="F:oxidoreductase activity, acting on CH-OH group of donors"/>
    <property type="evidence" value="ECO:0007669"/>
    <property type="project" value="InterPro"/>
</dbReference>
<keyword evidence="3" id="KW-0274">FAD</keyword>
<feature type="active site" description="Proton acceptor" evidence="2">
    <location>
        <position position="581"/>
    </location>
</feature>
<name>A0A3N4IJK4_ASCIM</name>
<dbReference type="SUPFAM" id="SSF54373">
    <property type="entry name" value="FAD-linked reductases, C-terminal domain"/>
    <property type="match status" value="1"/>
</dbReference>
<protein>
    <submittedName>
        <fullName evidence="6">GMC oxidoreductase</fullName>
    </submittedName>
</protein>
<dbReference type="Pfam" id="PF00732">
    <property type="entry name" value="GMC_oxred_N"/>
    <property type="match status" value="1"/>
</dbReference>
<comment type="similarity">
    <text evidence="1">Belongs to the GMC oxidoreductase family.</text>
</comment>
<dbReference type="STRING" id="1160509.A0A3N4IJK4"/>
<feature type="chain" id="PRO_5017978019" evidence="4">
    <location>
        <begin position="20"/>
        <end position="605"/>
    </location>
</feature>
<dbReference type="Proteomes" id="UP000275078">
    <property type="component" value="Unassembled WGS sequence"/>
</dbReference>
<comment type="cofactor">
    <cofactor evidence="3">
        <name>FAD</name>
        <dbReference type="ChEBI" id="CHEBI:57692"/>
    </cofactor>
</comment>
<evidence type="ECO:0000259" key="5">
    <source>
        <dbReference type="PROSITE" id="PS00624"/>
    </source>
</evidence>
<dbReference type="PROSITE" id="PS00624">
    <property type="entry name" value="GMC_OXRED_2"/>
    <property type="match status" value="1"/>
</dbReference>
<reference evidence="6 7" key="1">
    <citation type="journal article" date="2018" name="Nat. Ecol. Evol.">
        <title>Pezizomycetes genomes reveal the molecular basis of ectomycorrhizal truffle lifestyle.</title>
        <authorList>
            <person name="Murat C."/>
            <person name="Payen T."/>
            <person name="Noel B."/>
            <person name="Kuo A."/>
            <person name="Morin E."/>
            <person name="Chen J."/>
            <person name="Kohler A."/>
            <person name="Krizsan K."/>
            <person name="Balestrini R."/>
            <person name="Da Silva C."/>
            <person name="Montanini B."/>
            <person name="Hainaut M."/>
            <person name="Levati E."/>
            <person name="Barry K.W."/>
            <person name="Belfiori B."/>
            <person name="Cichocki N."/>
            <person name="Clum A."/>
            <person name="Dockter R.B."/>
            <person name="Fauchery L."/>
            <person name="Guy J."/>
            <person name="Iotti M."/>
            <person name="Le Tacon F."/>
            <person name="Lindquist E.A."/>
            <person name="Lipzen A."/>
            <person name="Malagnac F."/>
            <person name="Mello A."/>
            <person name="Molinier V."/>
            <person name="Miyauchi S."/>
            <person name="Poulain J."/>
            <person name="Riccioni C."/>
            <person name="Rubini A."/>
            <person name="Sitrit Y."/>
            <person name="Splivallo R."/>
            <person name="Traeger S."/>
            <person name="Wang M."/>
            <person name="Zifcakova L."/>
            <person name="Wipf D."/>
            <person name="Zambonelli A."/>
            <person name="Paolocci F."/>
            <person name="Nowrousian M."/>
            <person name="Ottonello S."/>
            <person name="Baldrian P."/>
            <person name="Spatafora J.W."/>
            <person name="Henrissat B."/>
            <person name="Nagy L.G."/>
            <person name="Aury J.M."/>
            <person name="Wincker P."/>
            <person name="Grigoriev I.V."/>
            <person name="Bonfante P."/>
            <person name="Martin F.M."/>
        </authorList>
    </citation>
    <scope>NUCLEOTIDE SEQUENCE [LARGE SCALE GENOMIC DNA]</scope>
    <source>
        <strain evidence="6 7">RN42</strain>
    </source>
</reference>
<dbReference type="InterPro" id="IPR000172">
    <property type="entry name" value="GMC_OxRdtase_N"/>
</dbReference>
<evidence type="ECO:0000256" key="4">
    <source>
        <dbReference type="SAM" id="SignalP"/>
    </source>
</evidence>
<dbReference type="AlphaFoldDB" id="A0A3N4IJK4"/>
<dbReference type="InterPro" id="IPR036188">
    <property type="entry name" value="FAD/NAD-bd_sf"/>
</dbReference>
<evidence type="ECO:0000256" key="1">
    <source>
        <dbReference type="ARBA" id="ARBA00010790"/>
    </source>
</evidence>
<dbReference type="InterPro" id="IPR012132">
    <property type="entry name" value="GMC_OxRdtase"/>
</dbReference>
<dbReference type="Gene3D" id="3.50.50.60">
    <property type="entry name" value="FAD/NAD(P)-binding domain"/>
    <property type="match status" value="1"/>
</dbReference>
<dbReference type="PANTHER" id="PTHR11552:SF115">
    <property type="entry name" value="DEHYDROGENASE XPTC-RELATED"/>
    <property type="match status" value="1"/>
</dbReference>
<dbReference type="PANTHER" id="PTHR11552">
    <property type="entry name" value="GLUCOSE-METHANOL-CHOLINE GMC OXIDOREDUCTASE"/>
    <property type="match status" value="1"/>
</dbReference>
<dbReference type="OrthoDB" id="269227at2759"/>
<dbReference type="PIRSF" id="PIRSF000137">
    <property type="entry name" value="Alcohol_oxidase"/>
    <property type="match status" value="1"/>
</dbReference>
<keyword evidence="4" id="KW-0732">Signal</keyword>
<evidence type="ECO:0000313" key="7">
    <source>
        <dbReference type="Proteomes" id="UP000275078"/>
    </source>
</evidence>
<evidence type="ECO:0000256" key="2">
    <source>
        <dbReference type="PIRSR" id="PIRSR000137-1"/>
    </source>
</evidence>
<evidence type="ECO:0000256" key="3">
    <source>
        <dbReference type="PIRSR" id="PIRSR000137-2"/>
    </source>
</evidence>
<dbReference type="Pfam" id="PF05199">
    <property type="entry name" value="GMC_oxred_C"/>
    <property type="match status" value="1"/>
</dbReference>
<evidence type="ECO:0000313" key="6">
    <source>
        <dbReference type="EMBL" id="RPA86333.1"/>
    </source>
</evidence>
<dbReference type="Gene3D" id="3.30.560.10">
    <property type="entry name" value="Glucose Oxidase, domain 3"/>
    <property type="match status" value="1"/>
</dbReference>
<organism evidence="6 7">
    <name type="scientific">Ascobolus immersus RN42</name>
    <dbReference type="NCBI Taxonomy" id="1160509"/>
    <lineage>
        <taxon>Eukaryota</taxon>
        <taxon>Fungi</taxon>
        <taxon>Dikarya</taxon>
        <taxon>Ascomycota</taxon>
        <taxon>Pezizomycotina</taxon>
        <taxon>Pezizomycetes</taxon>
        <taxon>Pezizales</taxon>
        <taxon>Ascobolaceae</taxon>
        <taxon>Ascobolus</taxon>
    </lineage>
</organism>
<dbReference type="EMBL" id="ML119650">
    <property type="protein sequence ID" value="RPA86333.1"/>
    <property type="molecule type" value="Genomic_DNA"/>
</dbReference>
<feature type="binding site" evidence="3">
    <location>
        <position position="264"/>
    </location>
    <ligand>
        <name>FAD</name>
        <dbReference type="ChEBI" id="CHEBI:57692"/>
    </ligand>
</feature>
<sequence>MHTTFATTYLFLSAALVNGLAIGPRYITERQKLDSYDYVVVGGGTAGIAIGARLSERPNINVLVIEAGPVDAGDDIITTPGKVGQVMGTKFDWLFKSEVQTAANGRVINVPAGKLVGGASALNGMCFDRGAAADYDAWADLGNPGWTFDEILPYFKRNEKFTPPPKEQAEFYNITWDPSAHGFDGAIHSSYPSYMTDVARPWRQALNSMGIPQELDGHNGRAINMFWAPNSLDPVNVTRSYGKTGYYFPASKRSNFHILTDTVVQKLIHKTNVDGSITVESVQYKGGSATAKREVIVSAGAIGSPRLLQISGIGPSPLLKKFNIPVAVELPGVGSNYQDHPFESVRYTLRNGPPATFPVDAERLYRTNKTGPWSASGPTFYAFLPFPTITSKYRAILDKYLAQKPDAYLPAGTDPTVVAGYAAQQKVLAKHLASDLMGATEFIYGGSGITLSHQHEFSRGTVQIASTDVNVQPIIDFRYATNPADLDVLVESIRWIRSAYATPIMQALQPIENSPGASVETDEAIANFMKGQMTTMYHSCCTNPMQPRELGGVVDSKLRVFGTTNLRVADASVIPLIPGTHIQSTVYMIAEKAVDLLLEDFAKFD</sequence>
<feature type="active site" description="Proton donor" evidence="2">
    <location>
        <position position="538"/>
    </location>
</feature>
<feature type="signal peptide" evidence="4">
    <location>
        <begin position="1"/>
        <end position="19"/>
    </location>
</feature>